<feature type="transmembrane region" description="Helical" evidence="2">
    <location>
        <begin position="101"/>
        <end position="122"/>
    </location>
</feature>
<dbReference type="GO" id="GO:0016020">
    <property type="term" value="C:membrane"/>
    <property type="evidence" value="ECO:0007669"/>
    <property type="project" value="TreeGrafter"/>
</dbReference>
<evidence type="ECO:0000259" key="3">
    <source>
        <dbReference type="Pfam" id="PF01757"/>
    </source>
</evidence>
<feature type="domain" description="Acyltransferase 3" evidence="3">
    <location>
        <begin position="34"/>
        <end position="370"/>
    </location>
</feature>
<dbReference type="AlphaFoldDB" id="A0A6L9S9Z5"/>
<feature type="transmembrane region" description="Helical" evidence="2">
    <location>
        <begin position="389"/>
        <end position="411"/>
    </location>
</feature>
<keyword evidence="2" id="KW-0812">Transmembrane</keyword>
<dbReference type="RefSeq" id="WP_163739063.1">
    <property type="nucleotide sequence ID" value="NZ_JAAGOA010000009.1"/>
</dbReference>
<dbReference type="EMBL" id="JAAGOA010000009">
    <property type="protein sequence ID" value="NEE01454.1"/>
    <property type="molecule type" value="Genomic_DNA"/>
</dbReference>
<feature type="transmembrane region" description="Helical" evidence="2">
    <location>
        <begin position="59"/>
        <end position="80"/>
    </location>
</feature>
<dbReference type="InterPro" id="IPR002656">
    <property type="entry name" value="Acyl_transf_3_dom"/>
</dbReference>
<dbReference type="PANTHER" id="PTHR23028">
    <property type="entry name" value="ACETYLTRANSFERASE"/>
    <property type="match status" value="1"/>
</dbReference>
<sequence length="703" mass="75175">MGSTTMPAAQPAPVPPAIPAERRRRPGAAGFRGDIQGLRAVAVLLVLAFHAGIPGVQGGYVGVDVFFVISGFLITGLMIREVESTGRLNLRRFWARRVRRLLPAATVTLTAVAVAVLVVLPVTRWPSIAWDLLAGAMYVMNWRLAEESVDYLAAESAPSPVQHFWSLAVEEQFYIGWPLVVIAVIAIARHRGWRPRRAMFGSVLLLGACSLGWSAWLTEAEPGRAYFVTTTRAWELALGAALAIVAPRLARLPRVPAEALSWAGLAAITWAAVTFDETTAFPGVAALVPTLGAAAVVTAGIGTSEHTACRALNLPVMRDVGALSYSLYLWHWPVLVAAAAVWGRDDGTLWWPVAVLAAGFSVVPAWLTYRVVEEPIHHGRFFAGSSWRAAGLGTACTAVGVGAAVVVASAVPTVSYPSEEEAPGAAALMHGGRAVVADVALDPVAAVDDAADVYADGCHQQERASELVSCVYGDPDSEIEIALAGDSHAAQWQPALQRVASSHGWRLETYTKSACALSDVTLARGGEPYISCDEWNARLMDVFTGPDRPDVVVLSASNAREAYSDDGTLGETENDEVLADGLERTWSAIRDGGAEVVVIRDTPWRTFATPECVAENPDALHECESDALSDLNRNGRSDVLARERTEGITWVDMTDYICPDGRCPAVIGNVIVWQDRHHLTGRYSSSLAAALDEGISRAVRRVG</sequence>
<keyword evidence="6" id="KW-1185">Reference proteome</keyword>
<organism evidence="5 6">
    <name type="scientific">Phytoactinopolyspora halotolerans</name>
    <dbReference type="NCBI Taxonomy" id="1981512"/>
    <lineage>
        <taxon>Bacteria</taxon>
        <taxon>Bacillati</taxon>
        <taxon>Actinomycetota</taxon>
        <taxon>Actinomycetes</taxon>
        <taxon>Jiangellales</taxon>
        <taxon>Jiangellaceae</taxon>
        <taxon>Phytoactinopolyspora</taxon>
    </lineage>
</organism>
<keyword evidence="5" id="KW-0012">Acyltransferase</keyword>
<evidence type="ECO:0000256" key="1">
    <source>
        <dbReference type="SAM" id="MobiDB-lite"/>
    </source>
</evidence>
<gene>
    <name evidence="5" type="ORF">G1H10_14865</name>
</gene>
<evidence type="ECO:0000313" key="6">
    <source>
        <dbReference type="Proteomes" id="UP000475214"/>
    </source>
</evidence>
<feature type="transmembrane region" description="Helical" evidence="2">
    <location>
        <begin position="172"/>
        <end position="188"/>
    </location>
</feature>
<dbReference type="Proteomes" id="UP000475214">
    <property type="component" value="Unassembled WGS sequence"/>
</dbReference>
<name>A0A6L9S9Z5_9ACTN</name>
<feature type="region of interest" description="Disordered" evidence="1">
    <location>
        <begin position="1"/>
        <end position="21"/>
    </location>
</feature>
<dbReference type="PANTHER" id="PTHR23028:SF53">
    <property type="entry name" value="ACYL_TRANSF_3 DOMAIN-CONTAINING PROTEIN"/>
    <property type="match status" value="1"/>
</dbReference>
<reference evidence="5 6" key="1">
    <citation type="submission" date="2020-02" db="EMBL/GenBank/DDBJ databases">
        <authorList>
            <person name="Li X.-J."/>
            <person name="Han X.-M."/>
        </authorList>
    </citation>
    <scope>NUCLEOTIDE SEQUENCE [LARGE SCALE GENOMIC DNA]</scope>
    <source>
        <strain evidence="5 6">CCTCC AB 2017055</strain>
    </source>
</reference>
<comment type="caution">
    <text evidence="5">The sequence shown here is derived from an EMBL/GenBank/DDBJ whole genome shotgun (WGS) entry which is preliminary data.</text>
</comment>
<dbReference type="GO" id="GO:0016747">
    <property type="term" value="F:acyltransferase activity, transferring groups other than amino-acyl groups"/>
    <property type="evidence" value="ECO:0007669"/>
    <property type="project" value="InterPro"/>
</dbReference>
<dbReference type="Pfam" id="PF01757">
    <property type="entry name" value="Acyl_transf_3"/>
    <property type="match status" value="1"/>
</dbReference>
<feature type="transmembrane region" description="Helical" evidence="2">
    <location>
        <begin position="33"/>
        <end position="53"/>
    </location>
</feature>
<evidence type="ECO:0000259" key="4">
    <source>
        <dbReference type="Pfam" id="PF19040"/>
    </source>
</evidence>
<accession>A0A6L9S9Z5</accession>
<protein>
    <submittedName>
        <fullName evidence="5">Acyltransferase</fullName>
    </submittedName>
</protein>
<evidence type="ECO:0000256" key="2">
    <source>
        <dbReference type="SAM" id="Phobius"/>
    </source>
</evidence>
<dbReference type="InterPro" id="IPR043968">
    <property type="entry name" value="SGNH"/>
</dbReference>
<feature type="domain" description="SGNH" evidence="4">
    <location>
        <begin position="458"/>
        <end position="692"/>
    </location>
</feature>
<keyword evidence="2" id="KW-0472">Membrane</keyword>
<keyword evidence="5" id="KW-0808">Transferase</keyword>
<proteinExistence type="predicted"/>
<keyword evidence="2" id="KW-1133">Transmembrane helix</keyword>
<feature type="transmembrane region" description="Helical" evidence="2">
    <location>
        <begin position="281"/>
        <end position="301"/>
    </location>
</feature>
<feature type="transmembrane region" description="Helical" evidence="2">
    <location>
        <begin position="349"/>
        <end position="369"/>
    </location>
</feature>
<feature type="transmembrane region" description="Helical" evidence="2">
    <location>
        <begin position="322"/>
        <end position="343"/>
    </location>
</feature>
<dbReference type="Pfam" id="PF19040">
    <property type="entry name" value="SGNH"/>
    <property type="match status" value="1"/>
</dbReference>
<evidence type="ECO:0000313" key="5">
    <source>
        <dbReference type="EMBL" id="NEE01454.1"/>
    </source>
</evidence>
<feature type="transmembrane region" description="Helical" evidence="2">
    <location>
        <begin position="200"/>
        <end position="218"/>
    </location>
</feature>
<dbReference type="GO" id="GO:0009103">
    <property type="term" value="P:lipopolysaccharide biosynthetic process"/>
    <property type="evidence" value="ECO:0007669"/>
    <property type="project" value="TreeGrafter"/>
</dbReference>
<dbReference type="InterPro" id="IPR050879">
    <property type="entry name" value="Acyltransferase_3"/>
</dbReference>